<protein>
    <submittedName>
        <fullName evidence="3">Ribosomal protein S18 acetylase RimI-like enzyme</fullName>
    </submittedName>
</protein>
<keyword evidence="1" id="KW-0808">Transferase</keyword>
<evidence type="ECO:0000256" key="1">
    <source>
        <dbReference type="ARBA" id="ARBA00022679"/>
    </source>
</evidence>
<keyword evidence="4" id="KW-1185">Reference proteome</keyword>
<dbReference type="PANTHER" id="PTHR13947">
    <property type="entry name" value="GNAT FAMILY N-ACETYLTRANSFERASE"/>
    <property type="match status" value="1"/>
</dbReference>
<dbReference type="PANTHER" id="PTHR13947:SF37">
    <property type="entry name" value="LD18367P"/>
    <property type="match status" value="1"/>
</dbReference>
<gene>
    <name evidence="3" type="ORF">EI42_03597</name>
</gene>
<dbReference type="InterPro" id="IPR016181">
    <property type="entry name" value="Acyl_CoA_acyltransferase"/>
</dbReference>
<comment type="caution">
    <text evidence="3">The sequence shown here is derived from an EMBL/GenBank/DDBJ whole genome shotgun (WGS) entry which is preliminary data.</text>
</comment>
<reference evidence="3 4" key="1">
    <citation type="submission" date="2018-06" db="EMBL/GenBank/DDBJ databases">
        <title>Genomic Encyclopedia of Archaeal and Bacterial Type Strains, Phase II (KMG-II): from individual species to whole genera.</title>
        <authorList>
            <person name="Goeker M."/>
        </authorList>
    </citation>
    <scope>NUCLEOTIDE SEQUENCE [LARGE SCALE GENOMIC DNA]</scope>
    <source>
        <strain evidence="3 4">ATCC BAA-1881</strain>
    </source>
</reference>
<dbReference type="GO" id="GO:0008080">
    <property type="term" value="F:N-acetyltransferase activity"/>
    <property type="evidence" value="ECO:0007669"/>
    <property type="project" value="InterPro"/>
</dbReference>
<feature type="domain" description="N-acetyltransferase" evidence="2">
    <location>
        <begin position="8"/>
        <end position="162"/>
    </location>
</feature>
<dbReference type="SUPFAM" id="SSF55729">
    <property type="entry name" value="Acyl-CoA N-acyltransferases (Nat)"/>
    <property type="match status" value="1"/>
</dbReference>
<sequence>MEPFAVGSTVRRAAGSAEQASCLTIALSLPDFFTREAVEGAMRLDLARHETFVAEREGQIVGFLVARRKSQALAEILWLAVSEAFQRQGIGSMLMMTFLASCRRQGVRLIEVKTLAPLANGDNYQPTRAFYEAHHFECLEIIDPFPGWMPGNPCAIYVRTVDMPQQEARH</sequence>
<dbReference type="Proteomes" id="UP000248806">
    <property type="component" value="Unassembled WGS sequence"/>
</dbReference>
<accession>A0A326UHU1</accession>
<dbReference type="InterPro" id="IPR000182">
    <property type="entry name" value="GNAT_dom"/>
</dbReference>
<evidence type="ECO:0000259" key="2">
    <source>
        <dbReference type="PROSITE" id="PS51186"/>
    </source>
</evidence>
<dbReference type="InterPro" id="IPR050769">
    <property type="entry name" value="NAT_camello-type"/>
</dbReference>
<dbReference type="AlphaFoldDB" id="A0A326UHU1"/>
<keyword evidence="3" id="KW-0689">Ribosomal protein</keyword>
<dbReference type="EMBL" id="QKUF01000012">
    <property type="protein sequence ID" value="PZW27510.1"/>
    <property type="molecule type" value="Genomic_DNA"/>
</dbReference>
<name>A0A326UHU1_THEHA</name>
<dbReference type="Pfam" id="PF13508">
    <property type="entry name" value="Acetyltransf_7"/>
    <property type="match status" value="1"/>
</dbReference>
<dbReference type="Gene3D" id="3.40.630.30">
    <property type="match status" value="1"/>
</dbReference>
<proteinExistence type="predicted"/>
<dbReference type="CDD" id="cd04301">
    <property type="entry name" value="NAT_SF"/>
    <property type="match status" value="1"/>
</dbReference>
<dbReference type="GO" id="GO:0005840">
    <property type="term" value="C:ribosome"/>
    <property type="evidence" value="ECO:0007669"/>
    <property type="project" value="UniProtKB-KW"/>
</dbReference>
<evidence type="ECO:0000313" key="4">
    <source>
        <dbReference type="Proteomes" id="UP000248806"/>
    </source>
</evidence>
<keyword evidence="3" id="KW-0687">Ribonucleoprotein</keyword>
<evidence type="ECO:0000313" key="3">
    <source>
        <dbReference type="EMBL" id="PZW27510.1"/>
    </source>
</evidence>
<dbReference type="RefSeq" id="WP_111323952.1">
    <property type="nucleotide sequence ID" value="NZ_BIFX01000001.1"/>
</dbReference>
<dbReference type="PROSITE" id="PS51186">
    <property type="entry name" value="GNAT"/>
    <property type="match status" value="1"/>
</dbReference>
<organism evidence="3 4">
    <name type="scientific">Thermosporothrix hazakensis</name>
    <dbReference type="NCBI Taxonomy" id="644383"/>
    <lineage>
        <taxon>Bacteria</taxon>
        <taxon>Bacillati</taxon>
        <taxon>Chloroflexota</taxon>
        <taxon>Ktedonobacteria</taxon>
        <taxon>Ktedonobacterales</taxon>
        <taxon>Thermosporotrichaceae</taxon>
        <taxon>Thermosporothrix</taxon>
    </lineage>
</organism>
<dbReference type="OrthoDB" id="5506158at2"/>